<keyword evidence="2" id="KW-0285">Flavoprotein</keyword>
<dbReference type="Gene3D" id="3.50.50.60">
    <property type="entry name" value="FAD/NAD(P)-binding domain"/>
    <property type="match status" value="2"/>
</dbReference>
<keyword evidence="6" id="KW-0812">Transmembrane</keyword>
<gene>
    <name evidence="8" type="ORF">R3P38DRAFT_325691</name>
</gene>
<evidence type="ECO:0000256" key="1">
    <source>
        <dbReference type="ARBA" id="ARBA00007992"/>
    </source>
</evidence>
<dbReference type="InterPro" id="IPR002938">
    <property type="entry name" value="FAD-bd"/>
</dbReference>
<evidence type="ECO:0000256" key="4">
    <source>
        <dbReference type="ARBA" id="ARBA00023002"/>
    </source>
</evidence>
<evidence type="ECO:0000256" key="6">
    <source>
        <dbReference type="SAM" id="Phobius"/>
    </source>
</evidence>
<accession>A0AAW0CVG5</accession>
<dbReference type="PANTHER" id="PTHR13789">
    <property type="entry name" value="MONOOXYGENASE"/>
    <property type="match status" value="1"/>
</dbReference>
<dbReference type="PANTHER" id="PTHR13789:SF314">
    <property type="entry name" value="FAD-BINDING DOMAIN-CONTAINING PROTEIN"/>
    <property type="match status" value="1"/>
</dbReference>
<dbReference type="EMBL" id="JAWWNJ010000013">
    <property type="protein sequence ID" value="KAK7042789.1"/>
    <property type="molecule type" value="Genomic_DNA"/>
</dbReference>
<evidence type="ECO:0000256" key="2">
    <source>
        <dbReference type="ARBA" id="ARBA00022630"/>
    </source>
</evidence>
<dbReference type="PRINTS" id="PR00420">
    <property type="entry name" value="RNGMNOXGNASE"/>
</dbReference>
<name>A0AAW0CVG5_9AGAR</name>
<keyword evidence="4" id="KW-0560">Oxidoreductase</keyword>
<dbReference type="SUPFAM" id="SSF54373">
    <property type="entry name" value="FAD-linked reductases, C-terminal domain"/>
    <property type="match status" value="1"/>
</dbReference>
<evidence type="ECO:0000256" key="5">
    <source>
        <dbReference type="ARBA" id="ARBA00023033"/>
    </source>
</evidence>
<organism evidence="8 9">
    <name type="scientific">Favolaschia claudopus</name>
    <dbReference type="NCBI Taxonomy" id="2862362"/>
    <lineage>
        <taxon>Eukaryota</taxon>
        <taxon>Fungi</taxon>
        <taxon>Dikarya</taxon>
        <taxon>Basidiomycota</taxon>
        <taxon>Agaricomycotina</taxon>
        <taxon>Agaricomycetes</taxon>
        <taxon>Agaricomycetidae</taxon>
        <taxon>Agaricales</taxon>
        <taxon>Marasmiineae</taxon>
        <taxon>Mycenaceae</taxon>
        <taxon>Favolaschia</taxon>
    </lineage>
</organism>
<dbReference type="InterPro" id="IPR050493">
    <property type="entry name" value="FAD-dep_Monooxygenase_BioMet"/>
</dbReference>
<comment type="similarity">
    <text evidence="1">Belongs to the paxM FAD-dependent monooxygenase family.</text>
</comment>
<keyword evidence="6" id="KW-0472">Membrane</keyword>
<dbReference type="AlphaFoldDB" id="A0AAW0CVG5"/>
<evidence type="ECO:0000313" key="8">
    <source>
        <dbReference type="EMBL" id="KAK7042789.1"/>
    </source>
</evidence>
<reference evidence="8 9" key="1">
    <citation type="journal article" date="2024" name="J Genomics">
        <title>Draft genome sequencing and assembly of Favolaschia claudopus CIRM-BRFM 2984 isolated from oak limbs.</title>
        <authorList>
            <person name="Navarro D."/>
            <person name="Drula E."/>
            <person name="Chaduli D."/>
            <person name="Cazenave R."/>
            <person name="Ahrendt S."/>
            <person name="Wang J."/>
            <person name="Lipzen A."/>
            <person name="Daum C."/>
            <person name="Barry K."/>
            <person name="Grigoriev I.V."/>
            <person name="Favel A."/>
            <person name="Rosso M.N."/>
            <person name="Martin F."/>
        </authorList>
    </citation>
    <scope>NUCLEOTIDE SEQUENCE [LARGE SCALE GENOMIC DNA]</scope>
    <source>
        <strain evidence="8 9">CIRM-BRFM 2984</strain>
    </source>
</reference>
<protein>
    <submittedName>
        <fullName evidence="8">FAD/NAD(P)-binding domain-containing protein</fullName>
    </submittedName>
</protein>
<proteinExistence type="inferred from homology"/>
<dbReference type="Proteomes" id="UP001362999">
    <property type="component" value="Unassembled WGS sequence"/>
</dbReference>
<dbReference type="SUPFAM" id="SSF51905">
    <property type="entry name" value="FAD/NAD(P)-binding domain"/>
    <property type="match status" value="1"/>
</dbReference>
<feature type="domain" description="FAD-binding" evidence="7">
    <location>
        <begin position="172"/>
        <end position="387"/>
    </location>
</feature>
<keyword evidence="9" id="KW-1185">Reference proteome</keyword>
<evidence type="ECO:0000313" key="9">
    <source>
        <dbReference type="Proteomes" id="UP001362999"/>
    </source>
</evidence>
<evidence type="ECO:0000256" key="3">
    <source>
        <dbReference type="ARBA" id="ARBA00022827"/>
    </source>
</evidence>
<feature type="transmembrane region" description="Helical" evidence="6">
    <location>
        <begin position="12"/>
        <end position="29"/>
    </location>
</feature>
<keyword evidence="3" id="KW-0274">FAD</keyword>
<evidence type="ECO:0000259" key="7">
    <source>
        <dbReference type="Pfam" id="PF01494"/>
    </source>
</evidence>
<dbReference type="InterPro" id="IPR036188">
    <property type="entry name" value="FAD/NAD-bd_sf"/>
</dbReference>
<dbReference type="GO" id="GO:0071949">
    <property type="term" value="F:FAD binding"/>
    <property type="evidence" value="ECO:0007669"/>
    <property type="project" value="InterPro"/>
</dbReference>
<keyword evidence="6" id="KW-1133">Transmembrane helix</keyword>
<sequence length="431" mass="47552">MTTNAPSTPLNVSVVGAGIAGLAVATALRRNGHRVQVRMLFATYLLSRDNIVLKIFESAEVKVEIGAAIVVPRNAQLVLEHLGYNKDNLRSVDFVGIETFNALGDAKTRMTAPWIEIDGKVAIMCVRSDLHGELERLATGPGEGPPAVMHLASQVVDCNTQEGFLKLSDGRVIQSDLVLGADGISSTIRTHILGYRQSSLRTGLTNCRTLMDVAKLDAEPELSWVREGVSGPRSVMTFGAPPDEYRWLFLYPCRSGTLLNFIAILNDPNQDEPGWNPIMTRADLLSKFSAYPPHFAKLLTMLPEKLPRWQLRYMPELPTWVNGHAALLGDAAHATLPTLGQGAAQAMEDAAALGVLLPLGTTRGDIPERLKVYQALRKERTERIARESHDQMIVPAERGKYLRDFELQKYVMGYNVLEAARAIFEQKFQVN</sequence>
<dbReference type="GO" id="GO:0004497">
    <property type="term" value="F:monooxygenase activity"/>
    <property type="evidence" value="ECO:0007669"/>
    <property type="project" value="UniProtKB-KW"/>
</dbReference>
<keyword evidence="5" id="KW-0503">Monooxygenase</keyword>
<dbReference type="Pfam" id="PF01494">
    <property type="entry name" value="FAD_binding_3"/>
    <property type="match status" value="1"/>
</dbReference>
<comment type="caution">
    <text evidence="8">The sequence shown here is derived from an EMBL/GenBank/DDBJ whole genome shotgun (WGS) entry which is preliminary data.</text>
</comment>